<dbReference type="Proteomes" id="UP000199236">
    <property type="component" value="Unassembled WGS sequence"/>
</dbReference>
<keyword evidence="3" id="KW-1185">Reference proteome</keyword>
<dbReference type="InterPro" id="IPR036010">
    <property type="entry name" value="2Fe-2S_ferredoxin-like_sf"/>
</dbReference>
<dbReference type="STRING" id="655353.SAMN04488056_101496"/>
<name>A0A1I5AIB6_9HYPH</name>
<dbReference type="EMBL" id="FOVR01000001">
    <property type="protein sequence ID" value="SFN61969.1"/>
    <property type="molecule type" value="Genomic_DNA"/>
</dbReference>
<dbReference type="AlphaFoldDB" id="A0A1I5AIB6"/>
<dbReference type="SUPFAM" id="SSF54292">
    <property type="entry name" value="2Fe-2S ferredoxin-like"/>
    <property type="match status" value="1"/>
</dbReference>
<gene>
    <name evidence="2" type="ORF">SAMN04488056_101496</name>
</gene>
<evidence type="ECO:0000313" key="3">
    <source>
        <dbReference type="Proteomes" id="UP000199236"/>
    </source>
</evidence>
<feature type="domain" description="2Fe-2S ferredoxin-type" evidence="1">
    <location>
        <begin position="4"/>
        <end position="96"/>
    </location>
</feature>
<sequence>MAKGKLTFADIDVSVNVPAGTRVIEVSEKVGAGIIYGCREGDCGTCLMKVEEGMENLSEPTVLEDKVLKENMAGKDMRCACQAQIIGEGEVKIKPA</sequence>
<dbReference type="CDD" id="cd00207">
    <property type="entry name" value="fer2"/>
    <property type="match status" value="1"/>
</dbReference>
<dbReference type="InterPro" id="IPR012675">
    <property type="entry name" value="Beta-grasp_dom_sf"/>
</dbReference>
<organism evidence="2 3">
    <name type="scientific">Cohaesibacter marisflavi</name>
    <dbReference type="NCBI Taxonomy" id="655353"/>
    <lineage>
        <taxon>Bacteria</taxon>
        <taxon>Pseudomonadati</taxon>
        <taxon>Pseudomonadota</taxon>
        <taxon>Alphaproteobacteria</taxon>
        <taxon>Hyphomicrobiales</taxon>
        <taxon>Cohaesibacteraceae</taxon>
    </lineage>
</organism>
<dbReference type="GO" id="GO:0051537">
    <property type="term" value="F:2 iron, 2 sulfur cluster binding"/>
    <property type="evidence" value="ECO:0007669"/>
    <property type="project" value="InterPro"/>
</dbReference>
<dbReference type="RefSeq" id="WP_090068475.1">
    <property type="nucleotide sequence ID" value="NZ_FOVR01000001.1"/>
</dbReference>
<protein>
    <submittedName>
        <fullName evidence="2">Ferredoxin</fullName>
    </submittedName>
</protein>
<dbReference type="OrthoDB" id="9806195at2"/>
<dbReference type="InterPro" id="IPR006058">
    <property type="entry name" value="2Fe2S_fd_BS"/>
</dbReference>
<accession>A0A1I5AIB6</accession>
<reference evidence="2 3" key="1">
    <citation type="submission" date="2016-10" db="EMBL/GenBank/DDBJ databases">
        <authorList>
            <person name="de Groot N.N."/>
        </authorList>
    </citation>
    <scope>NUCLEOTIDE SEQUENCE [LARGE SCALE GENOMIC DNA]</scope>
    <source>
        <strain evidence="2 3">CGMCC 1.9157</strain>
    </source>
</reference>
<dbReference type="Pfam" id="PF00111">
    <property type="entry name" value="Fer2"/>
    <property type="match status" value="1"/>
</dbReference>
<dbReference type="PROSITE" id="PS00197">
    <property type="entry name" value="2FE2S_FER_1"/>
    <property type="match status" value="1"/>
</dbReference>
<dbReference type="Gene3D" id="3.10.20.30">
    <property type="match status" value="1"/>
</dbReference>
<evidence type="ECO:0000313" key="2">
    <source>
        <dbReference type="EMBL" id="SFN61969.1"/>
    </source>
</evidence>
<proteinExistence type="predicted"/>
<evidence type="ECO:0000259" key="1">
    <source>
        <dbReference type="PROSITE" id="PS51085"/>
    </source>
</evidence>
<dbReference type="InterPro" id="IPR001041">
    <property type="entry name" value="2Fe-2S_ferredoxin-type"/>
</dbReference>
<dbReference type="PROSITE" id="PS51085">
    <property type="entry name" value="2FE2S_FER_2"/>
    <property type="match status" value="1"/>
</dbReference>